<organism evidence="2 3">
    <name type="scientific">Streptomyces lavendulocolor</name>
    <dbReference type="NCBI Taxonomy" id="67316"/>
    <lineage>
        <taxon>Bacteria</taxon>
        <taxon>Bacillati</taxon>
        <taxon>Actinomycetota</taxon>
        <taxon>Actinomycetes</taxon>
        <taxon>Kitasatosporales</taxon>
        <taxon>Streptomycetaceae</taxon>
        <taxon>Streptomyces</taxon>
    </lineage>
</organism>
<feature type="region of interest" description="Disordered" evidence="1">
    <location>
        <begin position="116"/>
        <end position="139"/>
    </location>
</feature>
<dbReference type="RefSeq" id="WP_359656208.1">
    <property type="nucleotide sequence ID" value="NZ_JBEXZO010000028.1"/>
</dbReference>
<dbReference type="Proteomes" id="UP001550378">
    <property type="component" value="Unassembled WGS sequence"/>
</dbReference>
<evidence type="ECO:0000256" key="1">
    <source>
        <dbReference type="SAM" id="MobiDB-lite"/>
    </source>
</evidence>
<feature type="region of interest" description="Disordered" evidence="1">
    <location>
        <begin position="427"/>
        <end position="453"/>
    </location>
</feature>
<comment type="caution">
    <text evidence="2">The sequence shown here is derived from an EMBL/GenBank/DDBJ whole genome shotgun (WGS) entry which is preliminary data.</text>
</comment>
<evidence type="ECO:0000313" key="3">
    <source>
        <dbReference type="Proteomes" id="UP001550378"/>
    </source>
</evidence>
<accession>A0ABV2W4F0</accession>
<reference evidence="2 3" key="1">
    <citation type="submission" date="2024-06" db="EMBL/GenBank/DDBJ databases">
        <title>The Natural Products Discovery Center: Release of the First 8490 Sequenced Strains for Exploring Actinobacteria Biosynthetic Diversity.</title>
        <authorList>
            <person name="Kalkreuter E."/>
            <person name="Kautsar S.A."/>
            <person name="Yang D."/>
            <person name="Bader C.D."/>
            <person name="Teijaro C.N."/>
            <person name="Fluegel L."/>
            <person name="Davis C.M."/>
            <person name="Simpson J.R."/>
            <person name="Lauterbach L."/>
            <person name="Steele A.D."/>
            <person name="Gui C."/>
            <person name="Meng S."/>
            <person name="Li G."/>
            <person name="Viehrig K."/>
            <person name="Ye F."/>
            <person name="Su P."/>
            <person name="Kiefer A.F."/>
            <person name="Nichols A."/>
            <person name="Cepeda A.J."/>
            <person name="Yan W."/>
            <person name="Fan B."/>
            <person name="Jiang Y."/>
            <person name="Adhikari A."/>
            <person name="Zheng C.-J."/>
            <person name="Schuster L."/>
            <person name="Cowan T.M."/>
            <person name="Smanski M.J."/>
            <person name="Chevrette M.G."/>
            <person name="De Carvalho L.P.S."/>
            <person name="Shen B."/>
        </authorList>
    </citation>
    <scope>NUCLEOTIDE SEQUENCE [LARGE SCALE GENOMIC DNA]</scope>
    <source>
        <strain evidence="2 3">NPDC006337</strain>
    </source>
</reference>
<protein>
    <submittedName>
        <fullName evidence="2">Uncharacterized protein</fullName>
    </submittedName>
</protein>
<feature type="compositionally biased region" description="Polar residues" evidence="1">
    <location>
        <begin position="651"/>
        <end position="661"/>
    </location>
</feature>
<evidence type="ECO:0000313" key="2">
    <source>
        <dbReference type="EMBL" id="MEU0708419.1"/>
    </source>
</evidence>
<name>A0ABV2W4F0_9ACTN</name>
<proteinExistence type="predicted"/>
<gene>
    <name evidence="2" type="ORF">ABZ508_13780</name>
</gene>
<keyword evidence="3" id="KW-1185">Reference proteome</keyword>
<feature type="region of interest" description="Disordered" evidence="1">
    <location>
        <begin position="631"/>
        <end position="662"/>
    </location>
</feature>
<sequence>MSSKNVTNRQQIARALNKATCCGYQRALERVVDAAERKLLPPVLDAAGRAEAVRILTDPAVAAQVPSRMLARDYLQALVAELRLLGWGAGHHEPEVDCFGLTVYAGPVAGLSLSVGRADDDADGDAHDPDDPGQSDLTKPLYLTSMCPSGNATVEDFEDGLADCSTEAVRVTARRMDSKLGKTRLHRVRGTEEHSTASCPICADRYPEHHLLKNSPSAIPVCPACIFDGDQAYRTDLPYLAVQLDRLLHDDLAAPAGWDAVAAVLALTCGPNLGTRLDRELKERGGWPIIMERWGEPLERSWIWLPPPAHRHEAFKHLGAGATLAALVDAVDRHDPTARAAAKALCRESGVRWRDALWPAAIAYAVAFTTQSHERDRHRTPFHVVHSLSDGLGQTMKPFAVSGDASNVEYGLEALLTHQLFPMLLGHSLDEEPDDPRRRYGAQPDDDRPARSRADARLTHGIDRANQVAVILGKIPFTPAGVPVWDGAAVAGADAQGLGSTAPANDLCRAIRDEARQQAAEALYDLDGCDAVDADQAWARSGWWIPSDHAPHAVRQAQQFLPVKTRVHALWLGPAAQLPEPVQICVDITSVNAHSTGPRDVPWLQVSDGRSVFGLTLSDVALIRRAEPGDELTEVWPSDHPSNRGDDAPATETSPATSDESLPTLDELSLLTNQFLHLAGHRLGEGWKSVDEKAYAAHQRLEKALEAEYTGFAATRVKVWINLFDTAHPCPSGQAQALPAYALTGKPYEVAFDVHAHDPSCGCGQEYGFGDFSDRVCQLLIVLCLYGGLIEAHPMIETATATDDPDEHEAVLRDITWEVDGPDSYDFREIQRRVIRDITDPESSLNTDTNPTYIPPHMAADGWYLPEGGTSMMFHGRRHEDDTD</sequence>
<dbReference type="EMBL" id="JBEXZR010000010">
    <property type="protein sequence ID" value="MEU0708419.1"/>
    <property type="molecule type" value="Genomic_DNA"/>
</dbReference>